<dbReference type="AlphaFoldDB" id="A0A9P5NSG4"/>
<keyword evidence="4" id="KW-1185">Reference proteome</keyword>
<feature type="compositionally biased region" description="Low complexity" evidence="1">
    <location>
        <begin position="472"/>
        <end position="483"/>
    </location>
</feature>
<comment type="caution">
    <text evidence="3">The sequence shown here is derived from an EMBL/GenBank/DDBJ whole genome shotgun (WGS) entry which is preliminary data.</text>
</comment>
<sequence>MPVRNSSLMLVVCLHRRFVSATSAAAVQAHDGVVANINSLPSQRFFLFSVFSLSPRCGPSEQLGLLVNPTQQSGTVAYVHSLLHNYSVMSRARFNIPDLDVLDSPLVSPMPMSLSGIPGSALAERIFNDPESWEDTDADDSDIPEDISADDQFEWLAEEIEKVVNAFHSPSTPTDGKAIDLFPETPVSASPQKNRLSAAGLKRMGKRASVRPISLAALFEHSTDNFSGDVQQQLSKILESSGIPYHVRPYPPSSALSPLSTSGTSSTLDSLSTASTIASSSGEMSPSPVIVNSASATLSFLEWYGIYPDSPLLRPKSARLKAPLLKLQVPSPKPALRSSPLITPASTTSTIVPPHSKRSSPAPPPGLEPPVNTTPAVKRNPSPPGLSRSPSPFKASDYRSEQVHKRSESPARLNVSNERGRTLHMTAPPAYSREPSPVIPFSRSNSTTVSRPLRDPTPVRGMSQDQPIRRLPSIPSETTSSRPSTPPQPLPQPPVQTEPKVQPQAPQPPPRMPSRTASPAPANTKSSPSRQSSAHQADFRPMSVRSPPMGPRTRGRASQDSHTRPLGPMGHRPPVLRL</sequence>
<feature type="signal peptide" evidence="2">
    <location>
        <begin position="1"/>
        <end position="21"/>
    </location>
</feature>
<protein>
    <submittedName>
        <fullName evidence="3">Uncharacterized protein</fullName>
    </submittedName>
</protein>
<dbReference type="OrthoDB" id="3002189at2759"/>
<feature type="compositionally biased region" description="Basic and acidic residues" evidence="1">
    <location>
        <begin position="396"/>
        <end position="409"/>
    </location>
</feature>
<evidence type="ECO:0000313" key="3">
    <source>
        <dbReference type="EMBL" id="KAF8907596.1"/>
    </source>
</evidence>
<feature type="compositionally biased region" description="Pro residues" evidence="1">
    <location>
        <begin position="484"/>
        <end position="496"/>
    </location>
</feature>
<proteinExistence type="predicted"/>
<keyword evidence="2" id="KW-0732">Signal</keyword>
<reference evidence="3" key="1">
    <citation type="submission" date="2020-11" db="EMBL/GenBank/DDBJ databases">
        <authorList>
            <consortium name="DOE Joint Genome Institute"/>
            <person name="Ahrendt S."/>
            <person name="Riley R."/>
            <person name="Andreopoulos W."/>
            <person name="LaButti K."/>
            <person name="Pangilinan J."/>
            <person name="Ruiz-duenas F.J."/>
            <person name="Barrasa J.M."/>
            <person name="Sanchez-Garcia M."/>
            <person name="Camarero S."/>
            <person name="Miyauchi S."/>
            <person name="Serrano A."/>
            <person name="Linde D."/>
            <person name="Babiker R."/>
            <person name="Drula E."/>
            <person name="Ayuso-Fernandez I."/>
            <person name="Pacheco R."/>
            <person name="Padilla G."/>
            <person name="Ferreira P."/>
            <person name="Barriuso J."/>
            <person name="Kellner H."/>
            <person name="Castanera R."/>
            <person name="Alfaro M."/>
            <person name="Ramirez L."/>
            <person name="Pisabarro A.G."/>
            <person name="Kuo A."/>
            <person name="Tritt A."/>
            <person name="Lipzen A."/>
            <person name="He G."/>
            <person name="Yan M."/>
            <person name="Ng V."/>
            <person name="Cullen D."/>
            <person name="Martin F."/>
            <person name="Rosso M.-N."/>
            <person name="Henrissat B."/>
            <person name="Hibbett D."/>
            <person name="Martinez A.T."/>
            <person name="Grigoriev I.V."/>
        </authorList>
    </citation>
    <scope>NUCLEOTIDE SEQUENCE</scope>
    <source>
        <strain evidence="3">AH 44721</strain>
    </source>
</reference>
<evidence type="ECO:0000313" key="4">
    <source>
        <dbReference type="Proteomes" id="UP000724874"/>
    </source>
</evidence>
<feature type="region of interest" description="Disordered" evidence="1">
    <location>
        <begin position="330"/>
        <end position="578"/>
    </location>
</feature>
<evidence type="ECO:0000256" key="2">
    <source>
        <dbReference type="SAM" id="SignalP"/>
    </source>
</evidence>
<feature type="compositionally biased region" description="Polar residues" evidence="1">
    <location>
        <begin position="515"/>
        <end position="535"/>
    </location>
</feature>
<accession>A0A9P5NSG4</accession>
<dbReference type="Proteomes" id="UP000724874">
    <property type="component" value="Unassembled WGS sequence"/>
</dbReference>
<organism evidence="3 4">
    <name type="scientific">Gymnopilus junonius</name>
    <name type="common">Spectacular rustgill mushroom</name>
    <name type="synonym">Gymnopilus spectabilis subsp. junonius</name>
    <dbReference type="NCBI Taxonomy" id="109634"/>
    <lineage>
        <taxon>Eukaryota</taxon>
        <taxon>Fungi</taxon>
        <taxon>Dikarya</taxon>
        <taxon>Basidiomycota</taxon>
        <taxon>Agaricomycotina</taxon>
        <taxon>Agaricomycetes</taxon>
        <taxon>Agaricomycetidae</taxon>
        <taxon>Agaricales</taxon>
        <taxon>Agaricineae</taxon>
        <taxon>Hymenogastraceae</taxon>
        <taxon>Gymnopilus</taxon>
    </lineage>
</organism>
<feature type="chain" id="PRO_5040445103" evidence="2">
    <location>
        <begin position="22"/>
        <end position="578"/>
    </location>
</feature>
<feature type="compositionally biased region" description="Polar residues" evidence="1">
    <location>
        <begin position="340"/>
        <end position="351"/>
    </location>
</feature>
<name>A0A9P5NSG4_GYMJU</name>
<dbReference type="EMBL" id="JADNYJ010000014">
    <property type="protein sequence ID" value="KAF8907596.1"/>
    <property type="molecule type" value="Genomic_DNA"/>
</dbReference>
<evidence type="ECO:0000256" key="1">
    <source>
        <dbReference type="SAM" id="MobiDB-lite"/>
    </source>
</evidence>
<gene>
    <name evidence="3" type="ORF">CPB84DRAFT_1768310</name>
</gene>